<name>A0A1B6H2C8_9HEMI</name>
<feature type="non-terminal residue" evidence="1">
    <location>
        <position position="125"/>
    </location>
</feature>
<reference evidence="1" key="1">
    <citation type="submission" date="2015-11" db="EMBL/GenBank/DDBJ databases">
        <title>De novo transcriptome assembly of four potential Pierce s Disease insect vectors from Arizona vineyards.</title>
        <authorList>
            <person name="Tassone E.E."/>
        </authorList>
    </citation>
    <scope>NUCLEOTIDE SEQUENCE</scope>
</reference>
<dbReference type="EMBL" id="GECZ01000927">
    <property type="protein sequence ID" value="JAS68842.1"/>
    <property type="molecule type" value="Transcribed_RNA"/>
</dbReference>
<gene>
    <name evidence="1" type="ORF">g.43746</name>
</gene>
<evidence type="ECO:0000313" key="1">
    <source>
        <dbReference type="EMBL" id="JAS68842.1"/>
    </source>
</evidence>
<proteinExistence type="predicted"/>
<feature type="non-terminal residue" evidence="1">
    <location>
        <position position="1"/>
    </location>
</feature>
<dbReference type="AlphaFoldDB" id="A0A1B6H2C8"/>
<organism evidence="1">
    <name type="scientific">Cuerna arida</name>
    <dbReference type="NCBI Taxonomy" id="1464854"/>
    <lineage>
        <taxon>Eukaryota</taxon>
        <taxon>Metazoa</taxon>
        <taxon>Ecdysozoa</taxon>
        <taxon>Arthropoda</taxon>
        <taxon>Hexapoda</taxon>
        <taxon>Insecta</taxon>
        <taxon>Pterygota</taxon>
        <taxon>Neoptera</taxon>
        <taxon>Paraneoptera</taxon>
        <taxon>Hemiptera</taxon>
        <taxon>Auchenorrhyncha</taxon>
        <taxon>Membracoidea</taxon>
        <taxon>Cicadellidae</taxon>
        <taxon>Cicadellinae</taxon>
        <taxon>Proconiini</taxon>
        <taxon>Cuerna</taxon>
    </lineage>
</organism>
<protein>
    <submittedName>
        <fullName evidence="1">Uncharacterized protein</fullName>
    </submittedName>
</protein>
<sequence length="125" mass="14257">PPTRIIPTSRTSIDCVCTNLEDSMTTIQVLDVGISDHTAQLCKVVCQKFETQSLTAERRNFSERNFLAIKARLGQESWDDLYTAPDIDSAYNFFSDTVTMIINHVCPLKLSRVKKKRNNRTTDKE</sequence>
<accession>A0A1B6H2C8</accession>